<dbReference type="Proteomes" id="UP000039046">
    <property type="component" value="Unassembled WGS sequence"/>
</dbReference>
<dbReference type="HOGENOM" id="CLU_006329_1_4_1"/>
<sequence>MATEPVDAHMADVQKRNSPPQFQKRPYPGTVDGGPAQKLMKPRASRACESCHSRKVRCDVVLSSPCTNCRLDKIACVERERRKPPPKTAPPENNYERPAARIDASEGAWPDDIPRTYVPALTTMNPSTSTKHKLPSFLNPLPPQLVESESDINYLHSRGALTLPSVALQNALMQAYIEYIYPYMPSIDLHDFLHIIDNRDGSAGKTSLLLYQCVMFAATGFVPMQALREAGYASRKEIRKQFFTKVRLLYDFDCEPNRFVVVQSLLLMTYWHDTTDGQKDLWHWISVTVNTAHTIDLQRDPALKGMDPVRGKLWKRVWWSCFMRDRLISLCMRKPAKIWEEDSDMPMLVEDDFEIEALSETNSIIPPSCEVIRNTQMQRELALHCIAKAKLCVYVGRIIKSQYSNTMRNPQNVDNTDESTMTISPNNPSQHLDVLDKLTAELEVWYQELPPECQYRHMVVSETEPTAPTLAIHRVVLHLMHQATLLALHRPWSAIILPPNTPEDILAKQEASKMLVRNAASMISEIAGEAHLSNLGSFMPGVVVILVLPAATTQLEAMCVQDQTKKDMAARAFVNCVQIMNTLRQSFYGADYASILLGAALIRLGLDGSMYSDPEVSETVEQLKSAAPDFQKLMEKAGALAPRNLAPPLPAQQPNPAASQEGGDVDLTQLLLEMVGGSKLGKNNTSIAA</sequence>
<dbReference type="PANTHER" id="PTHR47425">
    <property type="entry name" value="FARB-RELATED"/>
    <property type="match status" value="1"/>
</dbReference>
<dbReference type="InterPro" id="IPR007219">
    <property type="entry name" value="XnlR_reg_dom"/>
</dbReference>
<dbReference type="Pfam" id="PF00172">
    <property type="entry name" value="Zn_clus"/>
    <property type="match status" value="1"/>
</dbReference>
<dbReference type="AlphaFoldDB" id="A0A0A1TC63"/>
<dbReference type="Pfam" id="PF04082">
    <property type="entry name" value="Fungal_trans"/>
    <property type="match status" value="1"/>
</dbReference>
<dbReference type="SUPFAM" id="SSF57701">
    <property type="entry name" value="Zn2/Cys6 DNA-binding domain"/>
    <property type="match status" value="1"/>
</dbReference>
<dbReference type="OrthoDB" id="5105634at2759"/>
<dbReference type="PROSITE" id="PS50048">
    <property type="entry name" value="ZN2_CY6_FUNGAL_2"/>
    <property type="match status" value="1"/>
</dbReference>
<accession>A0A0A1TC63</accession>
<evidence type="ECO:0000313" key="6">
    <source>
        <dbReference type="Proteomes" id="UP000039046"/>
    </source>
</evidence>
<dbReference type="InterPro" id="IPR052761">
    <property type="entry name" value="Fungal_Detox/Toxin_TFs"/>
</dbReference>
<evidence type="ECO:0000256" key="2">
    <source>
        <dbReference type="ARBA" id="ARBA00023242"/>
    </source>
</evidence>
<dbReference type="InterPro" id="IPR036864">
    <property type="entry name" value="Zn2-C6_fun-type_DNA-bd_sf"/>
</dbReference>
<feature type="compositionally biased region" description="Basic and acidic residues" evidence="3">
    <location>
        <begin position="1"/>
        <end position="15"/>
    </location>
</feature>
<dbReference type="PROSITE" id="PS00463">
    <property type="entry name" value="ZN2_CY6_FUNGAL_1"/>
    <property type="match status" value="1"/>
</dbReference>
<proteinExistence type="predicted"/>
<dbReference type="GO" id="GO:0006351">
    <property type="term" value="P:DNA-templated transcription"/>
    <property type="evidence" value="ECO:0007669"/>
    <property type="project" value="InterPro"/>
</dbReference>
<dbReference type="CDD" id="cd12148">
    <property type="entry name" value="fungal_TF_MHR"/>
    <property type="match status" value="1"/>
</dbReference>
<feature type="domain" description="Zn(2)-C6 fungal-type" evidence="4">
    <location>
        <begin position="47"/>
        <end position="78"/>
    </location>
</feature>
<name>A0A0A1TC63_9HYPO</name>
<dbReference type="PANTHER" id="PTHR47425:SF2">
    <property type="entry name" value="FARB-RELATED"/>
    <property type="match status" value="1"/>
</dbReference>
<feature type="region of interest" description="Disordered" evidence="3">
    <location>
        <begin position="1"/>
        <end position="38"/>
    </location>
</feature>
<gene>
    <name evidence="5" type="ORF">VHEMI03737</name>
</gene>
<dbReference type="CDD" id="cd00067">
    <property type="entry name" value="GAL4"/>
    <property type="match status" value="1"/>
</dbReference>
<dbReference type="GO" id="GO:0000981">
    <property type="term" value="F:DNA-binding transcription factor activity, RNA polymerase II-specific"/>
    <property type="evidence" value="ECO:0007669"/>
    <property type="project" value="InterPro"/>
</dbReference>
<dbReference type="Gene3D" id="4.10.240.10">
    <property type="entry name" value="Zn(2)-C6 fungal-type DNA-binding domain"/>
    <property type="match status" value="1"/>
</dbReference>
<dbReference type="STRING" id="1531966.A0A0A1TC63"/>
<dbReference type="SMART" id="SM00906">
    <property type="entry name" value="Fungal_trans"/>
    <property type="match status" value="1"/>
</dbReference>
<evidence type="ECO:0000313" key="5">
    <source>
        <dbReference type="EMBL" id="CEJ85324.1"/>
    </source>
</evidence>
<feature type="region of interest" description="Disordered" evidence="3">
    <location>
        <begin position="643"/>
        <end position="662"/>
    </location>
</feature>
<reference evidence="5 6" key="1">
    <citation type="journal article" date="2015" name="Genome Announc.">
        <title>Draft Genome Sequence and Gene Annotation of the Entomopathogenic Fungus Verticillium hemipterigenum.</title>
        <authorList>
            <person name="Horn F."/>
            <person name="Habel A."/>
            <person name="Scharf D.H."/>
            <person name="Dworschak J."/>
            <person name="Brakhage A.A."/>
            <person name="Guthke R."/>
            <person name="Hertweck C."/>
            <person name="Linde J."/>
        </authorList>
    </citation>
    <scope>NUCLEOTIDE SEQUENCE [LARGE SCALE GENOMIC DNA]</scope>
</reference>
<evidence type="ECO:0000256" key="3">
    <source>
        <dbReference type="SAM" id="MobiDB-lite"/>
    </source>
</evidence>
<dbReference type="InterPro" id="IPR001138">
    <property type="entry name" value="Zn2Cys6_DnaBD"/>
</dbReference>
<keyword evidence="2" id="KW-0539">Nucleus</keyword>
<dbReference type="GO" id="GO:0008270">
    <property type="term" value="F:zinc ion binding"/>
    <property type="evidence" value="ECO:0007669"/>
    <property type="project" value="InterPro"/>
</dbReference>
<evidence type="ECO:0000256" key="1">
    <source>
        <dbReference type="ARBA" id="ARBA00022723"/>
    </source>
</evidence>
<dbReference type="GO" id="GO:0003677">
    <property type="term" value="F:DNA binding"/>
    <property type="evidence" value="ECO:0007669"/>
    <property type="project" value="InterPro"/>
</dbReference>
<protein>
    <recommendedName>
        <fullName evidence="4">Zn(2)-C6 fungal-type domain-containing protein</fullName>
    </recommendedName>
</protein>
<organism evidence="5 6">
    <name type="scientific">[Torrubiella] hemipterigena</name>
    <dbReference type="NCBI Taxonomy" id="1531966"/>
    <lineage>
        <taxon>Eukaryota</taxon>
        <taxon>Fungi</taxon>
        <taxon>Dikarya</taxon>
        <taxon>Ascomycota</taxon>
        <taxon>Pezizomycotina</taxon>
        <taxon>Sordariomycetes</taxon>
        <taxon>Hypocreomycetidae</taxon>
        <taxon>Hypocreales</taxon>
        <taxon>Clavicipitaceae</taxon>
        <taxon>Clavicipitaceae incertae sedis</taxon>
        <taxon>'Torrubiella' clade</taxon>
    </lineage>
</organism>
<dbReference type="SMART" id="SM00066">
    <property type="entry name" value="GAL4"/>
    <property type="match status" value="1"/>
</dbReference>
<keyword evidence="1" id="KW-0479">Metal-binding</keyword>
<dbReference type="EMBL" id="CDHN01000002">
    <property type="protein sequence ID" value="CEJ85324.1"/>
    <property type="molecule type" value="Genomic_DNA"/>
</dbReference>
<keyword evidence="6" id="KW-1185">Reference proteome</keyword>
<evidence type="ECO:0000259" key="4">
    <source>
        <dbReference type="PROSITE" id="PS50048"/>
    </source>
</evidence>